<comment type="caution">
    <text evidence="7">The sequence shown here is derived from an EMBL/GenBank/DDBJ whole genome shotgun (WGS) entry which is preliminary data.</text>
</comment>
<dbReference type="Pfam" id="PF01925">
    <property type="entry name" value="TauE"/>
    <property type="match status" value="1"/>
</dbReference>
<feature type="transmembrane region" description="Helical" evidence="6">
    <location>
        <begin position="173"/>
        <end position="199"/>
    </location>
</feature>
<feature type="transmembrane region" description="Helical" evidence="6">
    <location>
        <begin position="106"/>
        <end position="126"/>
    </location>
</feature>
<dbReference type="EMBL" id="NHNI01000001">
    <property type="protein sequence ID" value="OZY87277.1"/>
    <property type="molecule type" value="Genomic_DNA"/>
</dbReference>
<feature type="transmembrane region" description="Helical" evidence="6">
    <location>
        <begin position="138"/>
        <end position="161"/>
    </location>
</feature>
<feature type="transmembrane region" description="Helical" evidence="6">
    <location>
        <begin position="52"/>
        <end position="71"/>
    </location>
</feature>
<evidence type="ECO:0000313" key="7">
    <source>
        <dbReference type="EMBL" id="OZY87277.1"/>
    </source>
</evidence>
<gene>
    <name evidence="7" type="ORF">CBP51_09945</name>
</gene>
<dbReference type="InterPro" id="IPR002781">
    <property type="entry name" value="TM_pro_TauE-like"/>
</dbReference>
<sequence length="267" mass="27352">MDIYFIISLLALGAFTGFFAGLFGIGGGGIMVPMLTLLFAQQQFPVEHVVHMALATSMAAIVPTAIASLRAHHKHKAVLWAVVIKITPGILLGTFAGTFLASYLSATPLAIFFSCFMALVALQMVFNRKPPATGTLPGTIALSATGSGIGAISALVAIGGGTLTVPFLVWCNVALPVAIGTSAAVGLPIALSGAVGYAINGLHVANLPAHSLGYIFWPAVLAMAAVSFLTAPLGAKLAHRLPVALLKKLFALLLVGLSLQMLVSVLG</sequence>
<keyword evidence="4 6" id="KW-1133">Transmembrane helix</keyword>
<feature type="transmembrane region" description="Helical" evidence="6">
    <location>
        <begin position="211"/>
        <end position="229"/>
    </location>
</feature>
<dbReference type="RefSeq" id="WP_094984722.1">
    <property type="nucleotide sequence ID" value="NZ_NHNI01000001.1"/>
</dbReference>
<feature type="transmembrane region" description="Helical" evidence="6">
    <location>
        <begin position="78"/>
        <end position="100"/>
    </location>
</feature>
<evidence type="ECO:0000313" key="8">
    <source>
        <dbReference type="Proteomes" id="UP000216101"/>
    </source>
</evidence>
<keyword evidence="6" id="KW-1003">Cell membrane</keyword>
<proteinExistence type="inferred from homology"/>
<reference evidence="8" key="1">
    <citation type="submission" date="2017-05" db="EMBL/GenBank/DDBJ databases">
        <authorList>
            <person name="Barney B.M."/>
        </authorList>
    </citation>
    <scope>NUCLEOTIDE SEQUENCE [LARGE SCALE GENOMIC DNA]</scope>
    <source>
        <strain evidence="8">PSBB022</strain>
    </source>
</reference>
<dbReference type="PANTHER" id="PTHR43483:SF3">
    <property type="entry name" value="MEMBRANE TRANSPORTER PROTEIN HI_0806-RELATED"/>
    <property type="match status" value="1"/>
</dbReference>
<dbReference type="Proteomes" id="UP000216101">
    <property type="component" value="Unassembled WGS sequence"/>
</dbReference>
<dbReference type="PANTHER" id="PTHR43483">
    <property type="entry name" value="MEMBRANE TRANSPORTER PROTEIN HI_0806-RELATED"/>
    <property type="match status" value="1"/>
</dbReference>
<protein>
    <recommendedName>
        <fullName evidence="6">Probable membrane transporter protein</fullName>
    </recommendedName>
</protein>
<evidence type="ECO:0000256" key="6">
    <source>
        <dbReference type="RuleBase" id="RU363041"/>
    </source>
</evidence>
<dbReference type="STRING" id="1209072.GCA_000766945_02961"/>
<feature type="transmembrane region" description="Helical" evidence="6">
    <location>
        <begin position="7"/>
        <end position="40"/>
    </location>
</feature>
<organism evidence="7 8">
    <name type="scientific">Cellvibrio mixtus</name>
    <dbReference type="NCBI Taxonomy" id="39650"/>
    <lineage>
        <taxon>Bacteria</taxon>
        <taxon>Pseudomonadati</taxon>
        <taxon>Pseudomonadota</taxon>
        <taxon>Gammaproteobacteria</taxon>
        <taxon>Cellvibrionales</taxon>
        <taxon>Cellvibrionaceae</taxon>
        <taxon>Cellvibrio</taxon>
    </lineage>
</organism>
<evidence type="ECO:0000256" key="3">
    <source>
        <dbReference type="ARBA" id="ARBA00022692"/>
    </source>
</evidence>
<evidence type="ECO:0000256" key="2">
    <source>
        <dbReference type="ARBA" id="ARBA00009142"/>
    </source>
</evidence>
<dbReference type="GO" id="GO:0005886">
    <property type="term" value="C:plasma membrane"/>
    <property type="evidence" value="ECO:0007669"/>
    <property type="project" value="UniProtKB-SubCell"/>
</dbReference>
<comment type="subcellular location">
    <subcellularLocation>
        <location evidence="6">Cell membrane</location>
        <topology evidence="6">Multi-pass membrane protein</topology>
    </subcellularLocation>
    <subcellularLocation>
        <location evidence="1">Membrane</location>
        <topology evidence="1">Multi-pass membrane protein</topology>
    </subcellularLocation>
</comment>
<dbReference type="AlphaFoldDB" id="A0A266QBN0"/>
<keyword evidence="3 6" id="KW-0812">Transmembrane</keyword>
<keyword evidence="5 6" id="KW-0472">Membrane</keyword>
<evidence type="ECO:0000256" key="5">
    <source>
        <dbReference type="ARBA" id="ARBA00023136"/>
    </source>
</evidence>
<name>A0A266QBN0_9GAMM</name>
<keyword evidence="8" id="KW-1185">Reference proteome</keyword>
<evidence type="ECO:0000256" key="4">
    <source>
        <dbReference type="ARBA" id="ARBA00022989"/>
    </source>
</evidence>
<feature type="transmembrane region" description="Helical" evidence="6">
    <location>
        <begin position="249"/>
        <end position="266"/>
    </location>
</feature>
<accession>A0A266QBN0</accession>
<comment type="similarity">
    <text evidence="2 6">Belongs to the 4-toluene sulfonate uptake permease (TSUP) (TC 2.A.102) family.</text>
</comment>
<evidence type="ECO:0000256" key="1">
    <source>
        <dbReference type="ARBA" id="ARBA00004141"/>
    </source>
</evidence>